<feature type="domain" description="G-protein coupled receptors family 1 profile" evidence="10">
    <location>
        <begin position="47"/>
        <end position="368"/>
    </location>
</feature>
<evidence type="ECO:0000256" key="3">
    <source>
        <dbReference type="ARBA" id="ARBA00022692"/>
    </source>
</evidence>
<organism evidence="11 12">
    <name type="scientific">Biomphalaria glabrata</name>
    <name type="common">Bloodfluke planorb</name>
    <name type="synonym">Freshwater snail</name>
    <dbReference type="NCBI Taxonomy" id="6526"/>
    <lineage>
        <taxon>Eukaryota</taxon>
        <taxon>Metazoa</taxon>
        <taxon>Spiralia</taxon>
        <taxon>Lophotrochozoa</taxon>
        <taxon>Mollusca</taxon>
        <taxon>Gastropoda</taxon>
        <taxon>Heterobranchia</taxon>
        <taxon>Euthyneura</taxon>
        <taxon>Panpulmonata</taxon>
        <taxon>Hygrophila</taxon>
        <taxon>Lymnaeoidea</taxon>
        <taxon>Planorbidae</taxon>
        <taxon>Biomphalaria</taxon>
    </lineage>
</organism>
<feature type="transmembrane region" description="Helical" evidence="9">
    <location>
        <begin position="214"/>
        <end position="232"/>
    </location>
</feature>
<keyword evidence="11" id="KW-1185">Reference proteome</keyword>
<protein>
    <submittedName>
        <fullName evidence="12">Uncharacterized protein LOC106071573</fullName>
    </submittedName>
</protein>
<feature type="transmembrane region" description="Helical" evidence="9">
    <location>
        <begin position="26"/>
        <end position="52"/>
    </location>
</feature>
<feature type="transmembrane region" description="Helical" evidence="9">
    <location>
        <begin position="109"/>
        <end position="136"/>
    </location>
</feature>
<dbReference type="PROSITE" id="PS50262">
    <property type="entry name" value="G_PROTEIN_RECEP_F1_2"/>
    <property type="match status" value="1"/>
</dbReference>
<evidence type="ECO:0000256" key="4">
    <source>
        <dbReference type="ARBA" id="ARBA00022989"/>
    </source>
</evidence>
<feature type="transmembrane region" description="Helical" evidence="9">
    <location>
        <begin position="309"/>
        <end position="333"/>
    </location>
</feature>
<gene>
    <name evidence="12" type="primary">LOC106071573</name>
</gene>
<evidence type="ECO:0000256" key="6">
    <source>
        <dbReference type="ARBA" id="ARBA00023136"/>
    </source>
</evidence>
<evidence type="ECO:0000256" key="8">
    <source>
        <dbReference type="ARBA" id="ARBA00023224"/>
    </source>
</evidence>
<dbReference type="PRINTS" id="PR00237">
    <property type="entry name" value="GPCRRHODOPSN"/>
</dbReference>
<dbReference type="SUPFAM" id="SSF81321">
    <property type="entry name" value="Family A G protein-coupled receptor-like"/>
    <property type="match status" value="1"/>
</dbReference>
<reference evidence="12" key="1">
    <citation type="submission" date="2025-08" db="UniProtKB">
        <authorList>
            <consortium name="RefSeq"/>
        </authorList>
    </citation>
    <scope>IDENTIFICATION</scope>
</reference>
<dbReference type="GeneID" id="106071573"/>
<name>A0A9W3AJT8_BIOGL</name>
<sequence length="383" mass="43291">MEISDDSENVTFLIEPAQKVITDSQFIIFTEIFSIVCSSASLLGSFGNLLVIKTFKYMGLKDGVTLSFVFLAASDLTYLLTMAVQGAALGLHGIEKKNEFKVFYSVDPFGIYIFLANLGILIYLVTMSITTFLAIARCLCVAMPIKFKNWFRRKTSVVMFVVFCIVSIVSYAPILMFMKMVKAYDARVNTTRYILWISPKREKIKQAVWISRDVFVTFLTQLIVVACVIILTRSLRAAAKFRHTTTAYSLPNSLATQAAIFTTHAKENNGESGLIESHLNSRSDILTARDTRHQCEKLSPKDISVVQQVVLISTVYIVCNMPKICIDVTGMFVPEFTLGKSYQNLYLAFICVMELFQLFNSSISILIYYNYNTKFRKNCSLFL</sequence>
<keyword evidence="4 9" id="KW-1133">Transmembrane helix</keyword>
<feature type="transmembrane region" description="Helical" evidence="9">
    <location>
        <begin position="64"/>
        <end position="89"/>
    </location>
</feature>
<feature type="transmembrane region" description="Helical" evidence="9">
    <location>
        <begin position="345"/>
        <end position="369"/>
    </location>
</feature>
<evidence type="ECO:0000313" key="11">
    <source>
        <dbReference type="Proteomes" id="UP001165740"/>
    </source>
</evidence>
<dbReference type="AlphaFoldDB" id="A0A9W3AJT8"/>
<feature type="transmembrane region" description="Helical" evidence="9">
    <location>
        <begin position="157"/>
        <end position="178"/>
    </location>
</feature>
<dbReference type="InterPro" id="IPR000276">
    <property type="entry name" value="GPCR_Rhodpsn"/>
</dbReference>
<evidence type="ECO:0000256" key="2">
    <source>
        <dbReference type="ARBA" id="ARBA00022475"/>
    </source>
</evidence>
<dbReference type="Proteomes" id="UP001165740">
    <property type="component" value="Chromosome 6"/>
</dbReference>
<dbReference type="RefSeq" id="XP_055887557.1">
    <property type="nucleotide sequence ID" value="XM_056031582.1"/>
</dbReference>
<evidence type="ECO:0000259" key="10">
    <source>
        <dbReference type="PROSITE" id="PS50262"/>
    </source>
</evidence>
<keyword evidence="7" id="KW-0675">Receptor</keyword>
<dbReference type="GO" id="GO:0005886">
    <property type="term" value="C:plasma membrane"/>
    <property type="evidence" value="ECO:0007669"/>
    <property type="project" value="UniProtKB-SubCell"/>
</dbReference>
<evidence type="ECO:0000313" key="12">
    <source>
        <dbReference type="RefSeq" id="XP_055887557.1"/>
    </source>
</evidence>
<accession>A0A9W3AJT8</accession>
<evidence type="ECO:0000256" key="5">
    <source>
        <dbReference type="ARBA" id="ARBA00023040"/>
    </source>
</evidence>
<dbReference type="GO" id="GO:0008528">
    <property type="term" value="F:G protein-coupled peptide receptor activity"/>
    <property type="evidence" value="ECO:0007669"/>
    <property type="project" value="TreeGrafter"/>
</dbReference>
<evidence type="ECO:0000256" key="7">
    <source>
        <dbReference type="ARBA" id="ARBA00023170"/>
    </source>
</evidence>
<keyword evidence="5" id="KW-0297">G-protein coupled receptor</keyword>
<evidence type="ECO:0000256" key="9">
    <source>
        <dbReference type="SAM" id="Phobius"/>
    </source>
</evidence>
<dbReference type="InterPro" id="IPR017452">
    <property type="entry name" value="GPCR_Rhodpsn_7TM"/>
</dbReference>
<dbReference type="PANTHER" id="PTHR24230">
    <property type="entry name" value="G-PROTEIN COUPLED RECEPTOR"/>
    <property type="match status" value="1"/>
</dbReference>
<proteinExistence type="predicted"/>
<evidence type="ECO:0000256" key="1">
    <source>
        <dbReference type="ARBA" id="ARBA00004651"/>
    </source>
</evidence>
<keyword evidence="6 9" id="KW-0472">Membrane</keyword>
<dbReference type="OrthoDB" id="6088752at2759"/>
<dbReference type="OMA" id="IFTTHAK"/>
<keyword evidence="2" id="KW-1003">Cell membrane</keyword>
<dbReference type="GO" id="GO:0007218">
    <property type="term" value="P:neuropeptide signaling pathway"/>
    <property type="evidence" value="ECO:0007669"/>
    <property type="project" value="TreeGrafter"/>
</dbReference>
<dbReference type="Gene3D" id="1.20.1070.10">
    <property type="entry name" value="Rhodopsin 7-helix transmembrane proteins"/>
    <property type="match status" value="1"/>
</dbReference>
<keyword evidence="3 9" id="KW-0812">Transmembrane</keyword>
<keyword evidence="8" id="KW-0807">Transducer</keyword>
<comment type="subcellular location">
    <subcellularLocation>
        <location evidence="1">Cell membrane</location>
        <topology evidence="1">Multi-pass membrane protein</topology>
    </subcellularLocation>
</comment>